<sequence>MIRISSGFCISILVMTRKGPERITHRSCATRPHIQNPYTERVQTPLGRVHTLRCSLMPKPEVKRKKFNLLLISKTTRGRAPTSQAPLVGAGHKLP</sequence>
<organism evidence="1 2">
    <name type="scientific">Engystomops pustulosus</name>
    <name type="common">Tungara frog</name>
    <name type="synonym">Physalaemus pustulosus</name>
    <dbReference type="NCBI Taxonomy" id="76066"/>
    <lineage>
        <taxon>Eukaryota</taxon>
        <taxon>Metazoa</taxon>
        <taxon>Chordata</taxon>
        <taxon>Craniata</taxon>
        <taxon>Vertebrata</taxon>
        <taxon>Euteleostomi</taxon>
        <taxon>Amphibia</taxon>
        <taxon>Batrachia</taxon>
        <taxon>Anura</taxon>
        <taxon>Neobatrachia</taxon>
        <taxon>Hyloidea</taxon>
        <taxon>Leptodactylidae</taxon>
        <taxon>Leiuperinae</taxon>
        <taxon>Engystomops</taxon>
    </lineage>
</organism>
<name>A0AAV6YXU7_ENGPU</name>
<evidence type="ECO:0000313" key="1">
    <source>
        <dbReference type="EMBL" id="KAG8540044.1"/>
    </source>
</evidence>
<dbReference type="EMBL" id="WNYA01011802">
    <property type="protein sequence ID" value="KAG8540044.1"/>
    <property type="molecule type" value="Genomic_DNA"/>
</dbReference>
<reference evidence="1" key="1">
    <citation type="thesis" date="2020" institute="ProQuest LLC" country="789 East Eisenhower Parkway, Ann Arbor, MI, USA">
        <title>Comparative Genomics and Chromosome Evolution.</title>
        <authorList>
            <person name="Mudd A.B."/>
        </authorList>
    </citation>
    <scope>NUCLEOTIDE SEQUENCE</scope>
    <source>
        <strain evidence="1">237g6f4</strain>
        <tissue evidence="1">Blood</tissue>
    </source>
</reference>
<keyword evidence="2" id="KW-1185">Reference proteome</keyword>
<gene>
    <name evidence="1" type="ORF">GDO81_019931</name>
</gene>
<accession>A0AAV6YXU7</accession>
<proteinExistence type="predicted"/>
<evidence type="ECO:0000313" key="2">
    <source>
        <dbReference type="Proteomes" id="UP000824782"/>
    </source>
</evidence>
<dbReference type="AlphaFoldDB" id="A0AAV6YXU7"/>
<comment type="caution">
    <text evidence="1">The sequence shown here is derived from an EMBL/GenBank/DDBJ whole genome shotgun (WGS) entry which is preliminary data.</text>
</comment>
<protein>
    <submittedName>
        <fullName evidence="1">Uncharacterized protein</fullName>
    </submittedName>
</protein>
<dbReference type="Proteomes" id="UP000824782">
    <property type="component" value="Unassembled WGS sequence"/>
</dbReference>